<feature type="compositionally biased region" description="Acidic residues" evidence="2">
    <location>
        <begin position="120"/>
        <end position="147"/>
    </location>
</feature>
<accession>A0A8H4Q8H0</accession>
<proteinExistence type="predicted"/>
<evidence type="ECO:0000313" key="3">
    <source>
        <dbReference type="EMBL" id="KAF4589494.1"/>
    </source>
</evidence>
<feature type="coiled-coil region" evidence="1">
    <location>
        <begin position="179"/>
        <end position="270"/>
    </location>
</feature>
<sequence length="622" mass="70457">MSSRDNAESASSTFSLSRPVYSSESSSSASSQEDPIAYRNARLFPPQFPAQSKSRPSSRTLATNRIAAWVHKYEKSQSPGRRRRRLSTHHHHHHHHHPQHHHYNHNHAHNQNHQLHKVDDESDDESQDDESEDDEEQDDSDDYDDDASMPVSSASAASDVSYAQVQLLWQQLKERRAKLGHVKRSMAKKRQELRSLRRRQDDADNALMTMLRPMLVSPRGLLHTSAQTLDSRMTAMQDLRDDYRSLESEYESLELTMDDEERELHRLETRFFTLLGAGQHHARTDYLGSDTGSASPSLLPYELTGISAHKPIEDVHPLYQQLTSTLGDLENARDDYQELLYVEEQYRHESDLGQSTGKRPTAEAQDFLVEFPAEEARMKSGLSALEADVARLKALCEAKGVMRKHMSVGMAYALDPYAKKPQHHDDIELEDTAAILARRQTLSHASFPELLSQPDHLLAEPDPLTPLQALAAAARLPDDDKEKRDRQILAAKEYAIDSLMRHDADINPDDTHGAGDDAVNRWLLQQLRTSPLSARLLHSVFVSSRCLRIRDAWRWQRDVLYYWWRDGTVRPRPVCHGPSSLGSSNSSRLGTPRMTRAASDGLVGRCEKHPARESDGAVTADG</sequence>
<dbReference type="AlphaFoldDB" id="A0A8H4Q8H0"/>
<dbReference type="Proteomes" id="UP000562929">
    <property type="component" value="Unassembled WGS sequence"/>
</dbReference>
<feature type="region of interest" description="Disordered" evidence="2">
    <location>
        <begin position="1"/>
        <end position="157"/>
    </location>
</feature>
<name>A0A8H4Q8H0_9HYPO</name>
<feature type="compositionally biased region" description="Basic residues" evidence="2">
    <location>
        <begin position="80"/>
        <end position="110"/>
    </location>
</feature>
<comment type="caution">
    <text evidence="3">The sequence shown here is derived from an EMBL/GenBank/DDBJ whole genome shotgun (WGS) entry which is preliminary data.</text>
</comment>
<keyword evidence="1" id="KW-0175">Coiled coil</keyword>
<feature type="compositionally biased region" description="Basic and acidic residues" evidence="2">
    <location>
        <begin position="605"/>
        <end position="615"/>
    </location>
</feature>
<evidence type="ECO:0000256" key="2">
    <source>
        <dbReference type="SAM" id="MobiDB-lite"/>
    </source>
</evidence>
<feature type="compositionally biased region" description="Polar residues" evidence="2">
    <location>
        <begin position="49"/>
        <end position="63"/>
    </location>
</feature>
<feature type="compositionally biased region" description="Low complexity" evidence="2">
    <location>
        <begin position="148"/>
        <end position="157"/>
    </location>
</feature>
<evidence type="ECO:0000313" key="4">
    <source>
        <dbReference type="Proteomes" id="UP000562929"/>
    </source>
</evidence>
<dbReference type="OrthoDB" id="3553547at2759"/>
<reference evidence="3 4" key="1">
    <citation type="journal article" date="2020" name="G3 (Bethesda)">
        <title>Genetic Underpinnings of Host Manipulation by Ophiocordyceps as Revealed by Comparative Transcriptomics.</title>
        <authorList>
            <person name="Will I."/>
            <person name="Das B."/>
            <person name="Trinh T."/>
            <person name="Brachmann A."/>
            <person name="Ohm R.A."/>
            <person name="de Bekker C."/>
        </authorList>
    </citation>
    <scope>NUCLEOTIDE SEQUENCE [LARGE SCALE GENOMIC DNA]</scope>
    <source>
        <strain evidence="3 4">EC05</strain>
    </source>
</reference>
<feature type="compositionally biased region" description="Low complexity" evidence="2">
    <location>
        <begin position="15"/>
        <end position="31"/>
    </location>
</feature>
<dbReference type="EMBL" id="JAACLJ010000003">
    <property type="protein sequence ID" value="KAF4589494.1"/>
    <property type="molecule type" value="Genomic_DNA"/>
</dbReference>
<organism evidence="3 4">
    <name type="scientific">Ophiocordyceps camponoti-floridani</name>
    <dbReference type="NCBI Taxonomy" id="2030778"/>
    <lineage>
        <taxon>Eukaryota</taxon>
        <taxon>Fungi</taxon>
        <taxon>Dikarya</taxon>
        <taxon>Ascomycota</taxon>
        <taxon>Pezizomycotina</taxon>
        <taxon>Sordariomycetes</taxon>
        <taxon>Hypocreomycetidae</taxon>
        <taxon>Hypocreales</taxon>
        <taxon>Ophiocordycipitaceae</taxon>
        <taxon>Ophiocordyceps</taxon>
    </lineage>
</organism>
<evidence type="ECO:0000256" key="1">
    <source>
        <dbReference type="SAM" id="Coils"/>
    </source>
</evidence>
<feature type="compositionally biased region" description="Low complexity" evidence="2">
    <location>
        <begin position="579"/>
        <end position="590"/>
    </location>
</feature>
<gene>
    <name evidence="3" type="ORF">GQ602_003383</name>
</gene>
<feature type="compositionally biased region" description="Polar residues" evidence="2">
    <location>
        <begin position="1"/>
        <end position="14"/>
    </location>
</feature>
<feature type="region of interest" description="Disordered" evidence="2">
    <location>
        <begin position="574"/>
        <end position="622"/>
    </location>
</feature>
<keyword evidence="4" id="KW-1185">Reference proteome</keyword>
<protein>
    <submittedName>
        <fullName evidence="3">Uncharacterized protein</fullName>
    </submittedName>
</protein>